<dbReference type="AlphaFoldDB" id="A0A978V4H2"/>
<dbReference type="EMBL" id="JAEACU010000007">
    <property type="protein sequence ID" value="KAH7522255.1"/>
    <property type="molecule type" value="Genomic_DNA"/>
</dbReference>
<sequence>MHDSQSVGRSSNNFSRGRGFNNFLRGRGRNFFGRGGGGSKPTCQLCGVYGHVVAHCYRRFDRTFLGPNVGNTVSEVSYPPDPSNISNSSSDSSFQTATASFVFPTDDTKMLSGLAANCNTESSFILSSNKDLSCNVPVSKSTVSSKSPLLVQLFLVIKYQALKQLPREKVQLATKLGIIRIWGL</sequence>
<reference evidence="1" key="1">
    <citation type="journal article" date="2021" name="Front. Plant Sci.">
        <title>Chromosome-Scale Genome Assembly for Chinese Sour Jujube and Insights Into Its Genome Evolution and Domestication Signature.</title>
        <authorList>
            <person name="Shen L.-Y."/>
            <person name="Luo H."/>
            <person name="Wang X.-L."/>
            <person name="Wang X.-M."/>
            <person name="Qiu X.-J."/>
            <person name="Liu H."/>
            <person name="Zhou S.-S."/>
            <person name="Jia K.-H."/>
            <person name="Nie S."/>
            <person name="Bao Y.-T."/>
            <person name="Zhang R.-G."/>
            <person name="Yun Q.-Z."/>
            <person name="Chai Y.-H."/>
            <person name="Lu J.-Y."/>
            <person name="Li Y."/>
            <person name="Zhao S.-W."/>
            <person name="Mao J.-F."/>
            <person name="Jia S.-G."/>
            <person name="Mao Y.-M."/>
        </authorList>
    </citation>
    <scope>NUCLEOTIDE SEQUENCE</scope>
    <source>
        <strain evidence="1">AT0</strain>
        <tissue evidence="1">Leaf</tissue>
    </source>
</reference>
<dbReference type="Proteomes" id="UP000813462">
    <property type="component" value="Unassembled WGS sequence"/>
</dbReference>
<name>A0A978V4H2_ZIZJJ</name>
<protein>
    <submittedName>
        <fullName evidence="1">Uncharacterized protein</fullName>
    </submittedName>
</protein>
<accession>A0A978V4H2</accession>
<gene>
    <name evidence="1" type="ORF">FEM48_Zijuj07G0119100</name>
</gene>
<proteinExistence type="predicted"/>
<comment type="caution">
    <text evidence="1">The sequence shown here is derived from an EMBL/GenBank/DDBJ whole genome shotgun (WGS) entry which is preliminary data.</text>
</comment>
<evidence type="ECO:0000313" key="2">
    <source>
        <dbReference type="Proteomes" id="UP000813462"/>
    </source>
</evidence>
<organism evidence="1 2">
    <name type="scientific">Ziziphus jujuba var. spinosa</name>
    <dbReference type="NCBI Taxonomy" id="714518"/>
    <lineage>
        <taxon>Eukaryota</taxon>
        <taxon>Viridiplantae</taxon>
        <taxon>Streptophyta</taxon>
        <taxon>Embryophyta</taxon>
        <taxon>Tracheophyta</taxon>
        <taxon>Spermatophyta</taxon>
        <taxon>Magnoliopsida</taxon>
        <taxon>eudicotyledons</taxon>
        <taxon>Gunneridae</taxon>
        <taxon>Pentapetalae</taxon>
        <taxon>rosids</taxon>
        <taxon>fabids</taxon>
        <taxon>Rosales</taxon>
        <taxon>Rhamnaceae</taxon>
        <taxon>Paliureae</taxon>
        <taxon>Ziziphus</taxon>
    </lineage>
</organism>
<evidence type="ECO:0000313" key="1">
    <source>
        <dbReference type="EMBL" id="KAH7522255.1"/>
    </source>
</evidence>